<proteinExistence type="predicted"/>
<reference evidence="1" key="1">
    <citation type="submission" date="2019-04" db="EMBL/GenBank/DDBJ databases">
        <title>Microbes associate with the intestines of laboratory mice.</title>
        <authorList>
            <person name="Navarre W."/>
            <person name="Wong E."/>
            <person name="Huang K."/>
            <person name="Tropini C."/>
            <person name="Ng K."/>
            <person name="Yu B."/>
        </authorList>
    </citation>
    <scope>NUCLEOTIDE SEQUENCE</scope>
    <source>
        <strain evidence="1">NM01_1-7b</strain>
    </source>
</reference>
<sequence>MEDIAQISSEKQTGYLHQNFRLFHLKDKKNQEFEFHYHDFNKIIIFLSGNVTYLVEGKAYDLKPWDILLINHHDIHKPVIDPNVTYERVVLWLQPDYIQTQATHSCDLSQCFTATTEKSFNLIRLNQTLQTEIQTLLHQLESSLESREFGHELLSQSYFLQFMVYLNRIFLPETYQLDDSASRYDQRITDILTYINTHLAEDLSNEALADRFYVSKYYLMHKFKETTGYTLHSYVQQKRLLHSADLMRGGTPVLKAAAKCGFSDYSTFLRAFRKFYGISPKTFSLSAIDGYKFPVVQ</sequence>
<name>A0AC61RXR6_9FIRM</name>
<accession>A0AC61RXR6</accession>
<organism evidence="1 2">
    <name type="scientific">Petralouisia muris</name>
    <dbReference type="NCBI Taxonomy" id="3032872"/>
    <lineage>
        <taxon>Bacteria</taxon>
        <taxon>Bacillati</taxon>
        <taxon>Bacillota</taxon>
        <taxon>Clostridia</taxon>
        <taxon>Lachnospirales</taxon>
        <taxon>Lachnospiraceae</taxon>
        <taxon>Petralouisia</taxon>
    </lineage>
</organism>
<dbReference type="Proteomes" id="UP000304953">
    <property type="component" value="Unassembled WGS sequence"/>
</dbReference>
<protein>
    <submittedName>
        <fullName evidence="1">AraC family transcriptional regulator</fullName>
    </submittedName>
</protein>
<evidence type="ECO:0000313" key="2">
    <source>
        <dbReference type="Proteomes" id="UP000304953"/>
    </source>
</evidence>
<comment type="caution">
    <text evidence="1">The sequence shown here is derived from an EMBL/GenBank/DDBJ whole genome shotgun (WGS) entry which is preliminary data.</text>
</comment>
<dbReference type="EMBL" id="SRYA01000015">
    <property type="protein sequence ID" value="TGY96547.1"/>
    <property type="molecule type" value="Genomic_DNA"/>
</dbReference>
<evidence type="ECO:0000313" key="1">
    <source>
        <dbReference type="EMBL" id="TGY96547.1"/>
    </source>
</evidence>
<gene>
    <name evidence="1" type="ORF">E5329_09220</name>
</gene>
<keyword evidence="2" id="KW-1185">Reference proteome</keyword>